<organism evidence="2 3">
    <name type="scientific">Morchella conica CCBAS932</name>
    <dbReference type="NCBI Taxonomy" id="1392247"/>
    <lineage>
        <taxon>Eukaryota</taxon>
        <taxon>Fungi</taxon>
        <taxon>Dikarya</taxon>
        <taxon>Ascomycota</taxon>
        <taxon>Pezizomycotina</taxon>
        <taxon>Pezizomycetes</taxon>
        <taxon>Pezizales</taxon>
        <taxon>Morchellaceae</taxon>
        <taxon>Morchella</taxon>
    </lineage>
</organism>
<sequence>MPGINTSTMTITSASTSLEAATTTRSRTSYTPVIYNTPTTTTSTDDMPTSTELNGAPITYTAHGTITANSAAGARAKVGRHWSWMVMSWWIVAAFLEGV</sequence>
<evidence type="ECO:0000313" key="3">
    <source>
        <dbReference type="Proteomes" id="UP000277580"/>
    </source>
</evidence>
<feature type="compositionally biased region" description="Low complexity" evidence="1">
    <location>
        <begin position="1"/>
        <end position="51"/>
    </location>
</feature>
<dbReference type="EMBL" id="ML119142">
    <property type="protein sequence ID" value="RPB10497.1"/>
    <property type="molecule type" value="Genomic_DNA"/>
</dbReference>
<accession>A0A3N4KIV5</accession>
<name>A0A3N4KIV5_9PEZI</name>
<dbReference type="InParanoid" id="A0A3N4KIV5"/>
<evidence type="ECO:0000313" key="2">
    <source>
        <dbReference type="EMBL" id="RPB10497.1"/>
    </source>
</evidence>
<keyword evidence="3" id="KW-1185">Reference proteome</keyword>
<dbReference type="Proteomes" id="UP000277580">
    <property type="component" value="Unassembled WGS sequence"/>
</dbReference>
<reference evidence="2 3" key="1">
    <citation type="journal article" date="2018" name="Nat. Ecol. Evol.">
        <title>Pezizomycetes genomes reveal the molecular basis of ectomycorrhizal truffle lifestyle.</title>
        <authorList>
            <person name="Murat C."/>
            <person name="Payen T."/>
            <person name="Noel B."/>
            <person name="Kuo A."/>
            <person name="Morin E."/>
            <person name="Chen J."/>
            <person name="Kohler A."/>
            <person name="Krizsan K."/>
            <person name="Balestrini R."/>
            <person name="Da Silva C."/>
            <person name="Montanini B."/>
            <person name="Hainaut M."/>
            <person name="Levati E."/>
            <person name="Barry K.W."/>
            <person name="Belfiori B."/>
            <person name="Cichocki N."/>
            <person name="Clum A."/>
            <person name="Dockter R.B."/>
            <person name="Fauchery L."/>
            <person name="Guy J."/>
            <person name="Iotti M."/>
            <person name="Le Tacon F."/>
            <person name="Lindquist E.A."/>
            <person name="Lipzen A."/>
            <person name="Malagnac F."/>
            <person name="Mello A."/>
            <person name="Molinier V."/>
            <person name="Miyauchi S."/>
            <person name="Poulain J."/>
            <person name="Riccioni C."/>
            <person name="Rubini A."/>
            <person name="Sitrit Y."/>
            <person name="Splivallo R."/>
            <person name="Traeger S."/>
            <person name="Wang M."/>
            <person name="Zifcakova L."/>
            <person name="Wipf D."/>
            <person name="Zambonelli A."/>
            <person name="Paolocci F."/>
            <person name="Nowrousian M."/>
            <person name="Ottonello S."/>
            <person name="Baldrian P."/>
            <person name="Spatafora J.W."/>
            <person name="Henrissat B."/>
            <person name="Nagy L.G."/>
            <person name="Aury J.M."/>
            <person name="Wincker P."/>
            <person name="Grigoriev I.V."/>
            <person name="Bonfante P."/>
            <person name="Martin F.M."/>
        </authorList>
    </citation>
    <scope>NUCLEOTIDE SEQUENCE [LARGE SCALE GENOMIC DNA]</scope>
    <source>
        <strain evidence="2 3">CCBAS932</strain>
    </source>
</reference>
<evidence type="ECO:0000256" key="1">
    <source>
        <dbReference type="SAM" id="MobiDB-lite"/>
    </source>
</evidence>
<feature type="region of interest" description="Disordered" evidence="1">
    <location>
        <begin position="1"/>
        <end position="54"/>
    </location>
</feature>
<gene>
    <name evidence="2" type="ORF">P167DRAFT_246207</name>
</gene>
<proteinExistence type="predicted"/>
<dbReference type="AlphaFoldDB" id="A0A3N4KIV5"/>
<protein>
    <submittedName>
        <fullName evidence="2">Uncharacterized protein</fullName>
    </submittedName>
</protein>